<dbReference type="EMBL" id="KV894796">
    <property type="protein sequence ID" value="OON17863.1"/>
    <property type="molecule type" value="Genomic_DNA"/>
</dbReference>
<evidence type="ECO:0000313" key="3">
    <source>
        <dbReference type="Proteomes" id="UP000243686"/>
    </source>
</evidence>
<feature type="compositionally biased region" description="Low complexity" evidence="1">
    <location>
        <begin position="50"/>
        <end position="61"/>
    </location>
</feature>
<accession>A0A1S8WUF0</accession>
<dbReference type="AlphaFoldDB" id="A0A1S8WUF0"/>
<reference evidence="2 3" key="1">
    <citation type="submission" date="2015-03" db="EMBL/GenBank/DDBJ databases">
        <title>Draft genome of the nematode, Opisthorchis viverrini.</title>
        <authorList>
            <person name="Mitreva M."/>
        </authorList>
    </citation>
    <scope>NUCLEOTIDE SEQUENCE [LARGE SCALE GENOMIC DNA]</scope>
    <source>
        <strain evidence="2">Khon Kaen</strain>
    </source>
</reference>
<feature type="non-terminal residue" evidence="2">
    <location>
        <position position="1"/>
    </location>
</feature>
<evidence type="ECO:0000313" key="2">
    <source>
        <dbReference type="EMBL" id="OON17863.1"/>
    </source>
</evidence>
<proteinExistence type="predicted"/>
<feature type="region of interest" description="Disordered" evidence="1">
    <location>
        <begin position="28"/>
        <end position="66"/>
    </location>
</feature>
<name>A0A1S8WUF0_OPIVI</name>
<dbReference type="Proteomes" id="UP000243686">
    <property type="component" value="Unassembled WGS sequence"/>
</dbReference>
<protein>
    <submittedName>
        <fullName evidence="2">Uncharacterized protein</fullName>
    </submittedName>
</protein>
<sequence>ILFPRYLIIDFLPSLSPYKTVEVQRASSFGQQDPAERNKFHSSWTVSTLDPSSIDQPQSSDKATSGVQSVSGLSSFCAPPSATRWTTCCSHELELSLLRRTVDELQEGLSNHFARGMTEISAMRTAKRDQIFQALELFGVELNKTLCGQRNRHRSSTPSNCTQLFADISPKFRLMVEQFMVGQSDVTLDISIPIDNLVMQLLIDASCQADPSTSGTTLEAFNEEIR</sequence>
<organism evidence="2 3">
    <name type="scientific">Opisthorchis viverrini</name>
    <name type="common">Southeast Asian liver fluke</name>
    <dbReference type="NCBI Taxonomy" id="6198"/>
    <lineage>
        <taxon>Eukaryota</taxon>
        <taxon>Metazoa</taxon>
        <taxon>Spiralia</taxon>
        <taxon>Lophotrochozoa</taxon>
        <taxon>Platyhelminthes</taxon>
        <taxon>Trematoda</taxon>
        <taxon>Digenea</taxon>
        <taxon>Opisthorchiida</taxon>
        <taxon>Opisthorchiata</taxon>
        <taxon>Opisthorchiidae</taxon>
        <taxon>Opisthorchis</taxon>
    </lineage>
</organism>
<gene>
    <name evidence="2" type="ORF">X801_06293</name>
</gene>
<evidence type="ECO:0000256" key="1">
    <source>
        <dbReference type="SAM" id="MobiDB-lite"/>
    </source>
</evidence>
<feature type="non-terminal residue" evidence="2">
    <location>
        <position position="226"/>
    </location>
</feature>
<keyword evidence="3" id="KW-1185">Reference proteome</keyword>